<sequence length="281" mass="29983">MAASLFRGIGPGSQPGEEDGGDLQYMEMPKVMATSAAPVLPEKENVAGLEAALAVLSALAESLGRCSLDCENAVHDLSPLDRANRALIDQALGEGEVSIICGEDLQAQESVLAGVWRVRQTGPDGRLVRDFVDVGAFPAAVLERAFAGCRNTLVGPATYPMGVLNAPPLISELNDRIPLVGPGIGPHVINLSLLPHTEQDLTFLDGLLGHGPVVVLSRGYGNCRVTTTATRGVWWVRFFNSSDDLILNTIEVTALPEVVRAAPEDIADSRQRLLEILEVYR</sequence>
<accession>A0A2W7CKM6</accession>
<dbReference type="OrthoDB" id="6560677at2"/>
<reference evidence="5" key="1">
    <citation type="submission" date="2017-03" db="EMBL/GenBank/DDBJ databases">
        <authorList>
            <person name="Safronova V.I."/>
            <person name="Sazanova A.L."/>
            <person name="Chirak E.R."/>
        </authorList>
    </citation>
    <scope>NUCLEOTIDE SEQUENCE [LARGE SCALE GENOMIC DNA]</scope>
    <source>
        <strain evidence="5">Ach-343</strain>
    </source>
</reference>
<feature type="region of interest" description="Disordered" evidence="2">
    <location>
        <begin position="1"/>
        <end position="20"/>
    </location>
</feature>
<keyword evidence="5" id="KW-1185">Reference proteome</keyword>
<proteinExistence type="inferred from homology"/>
<evidence type="ECO:0000256" key="1">
    <source>
        <dbReference type="ARBA" id="ARBA00010832"/>
    </source>
</evidence>
<organism evidence="4 5">
    <name type="scientific">Mesorhizobium kowhaii</name>
    <dbReference type="NCBI Taxonomy" id="1300272"/>
    <lineage>
        <taxon>Bacteria</taxon>
        <taxon>Pseudomonadati</taxon>
        <taxon>Pseudomonadota</taxon>
        <taxon>Alphaproteobacteria</taxon>
        <taxon>Hyphomicrobiales</taxon>
        <taxon>Phyllobacteriaceae</taxon>
        <taxon>Mesorhizobium</taxon>
    </lineage>
</organism>
<dbReference type="InterPro" id="IPR006894">
    <property type="entry name" value="HupH_Hydgase_express_prot_C"/>
</dbReference>
<gene>
    <name evidence="4" type="ORF">B5V02_18395</name>
</gene>
<evidence type="ECO:0000313" key="4">
    <source>
        <dbReference type="EMBL" id="PZV37043.1"/>
    </source>
</evidence>
<evidence type="ECO:0000313" key="5">
    <source>
        <dbReference type="Proteomes" id="UP000248616"/>
    </source>
</evidence>
<comment type="similarity">
    <text evidence="1">Belongs to the HupH/HyaF family.</text>
</comment>
<comment type="caution">
    <text evidence="4">The sequence shown here is derived from an EMBL/GenBank/DDBJ whole genome shotgun (WGS) entry which is preliminary data.</text>
</comment>
<evidence type="ECO:0000259" key="3">
    <source>
        <dbReference type="Pfam" id="PF04809"/>
    </source>
</evidence>
<dbReference type="EMBL" id="MZXV01000038">
    <property type="protein sequence ID" value="PZV37043.1"/>
    <property type="molecule type" value="Genomic_DNA"/>
</dbReference>
<dbReference type="Proteomes" id="UP000248616">
    <property type="component" value="Unassembled WGS sequence"/>
</dbReference>
<dbReference type="InterPro" id="IPR038527">
    <property type="entry name" value="HupH_C_sf"/>
</dbReference>
<dbReference type="Pfam" id="PF04809">
    <property type="entry name" value="HupH_C"/>
    <property type="match status" value="2"/>
</dbReference>
<dbReference type="Gene3D" id="3.30.1370.140">
    <property type="entry name" value="HupH hydrogenase expression protein, C-terminal domain"/>
    <property type="match status" value="2"/>
</dbReference>
<name>A0A2W7CKM6_9HYPH</name>
<evidence type="ECO:0000256" key="2">
    <source>
        <dbReference type="SAM" id="MobiDB-lite"/>
    </source>
</evidence>
<feature type="domain" description="HupH hydrogenase expression protein C-terminal" evidence="3">
    <location>
        <begin position="163"/>
        <end position="279"/>
    </location>
</feature>
<feature type="domain" description="HupH hydrogenase expression protein C-terminal" evidence="3">
    <location>
        <begin position="51"/>
        <end position="142"/>
    </location>
</feature>
<protein>
    <submittedName>
        <fullName evidence="4">Hydrogenase expression/formation protein</fullName>
    </submittedName>
</protein>
<dbReference type="AlphaFoldDB" id="A0A2W7CKM6"/>
<dbReference type="RefSeq" id="WP_111545605.1">
    <property type="nucleotide sequence ID" value="NZ_MZXV01000038.1"/>
</dbReference>